<dbReference type="PANTHER" id="PTHR40124:SF1">
    <property type="entry name" value="DISAGGREGATASE RELATED REPEAT PROTEIN"/>
    <property type="match status" value="1"/>
</dbReference>
<dbReference type="Gene3D" id="2.60.120.200">
    <property type="match status" value="1"/>
</dbReference>
<dbReference type="PANTHER" id="PTHR40124">
    <property type="match status" value="1"/>
</dbReference>
<name>A0AAN9AVP6_9CAEN</name>
<evidence type="ECO:0000259" key="2">
    <source>
        <dbReference type="Pfam" id="PF21294"/>
    </source>
</evidence>
<feature type="domain" description="Polysaccharide lyase 14" evidence="2">
    <location>
        <begin position="74"/>
        <end position="279"/>
    </location>
</feature>
<dbReference type="Pfam" id="PF21294">
    <property type="entry name" value="Polysacc_lyase_14"/>
    <property type="match status" value="1"/>
</dbReference>
<keyword evidence="4" id="KW-1185">Reference proteome</keyword>
<comment type="caution">
    <text evidence="3">The sequence shown here is derived from an EMBL/GenBank/DDBJ whole genome shotgun (WGS) entry which is preliminary data.</text>
</comment>
<reference evidence="3 4" key="1">
    <citation type="submission" date="2024-02" db="EMBL/GenBank/DDBJ databases">
        <title>Chromosome-scale genome assembly of the rough periwinkle Littorina saxatilis.</title>
        <authorList>
            <person name="De Jode A."/>
            <person name="Faria R."/>
            <person name="Formenti G."/>
            <person name="Sims Y."/>
            <person name="Smith T.P."/>
            <person name="Tracey A."/>
            <person name="Wood J.M.D."/>
            <person name="Zagrodzka Z.B."/>
            <person name="Johannesson K."/>
            <person name="Butlin R.K."/>
            <person name="Leder E.H."/>
        </authorList>
    </citation>
    <scope>NUCLEOTIDE SEQUENCE [LARGE SCALE GENOMIC DNA]</scope>
    <source>
        <strain evidence="3">Snail1</strain>
        <tissue evidence="3">Muscle</tissue>
    </source>
</reference>
<evidence type="ECO:0000313" key="3">
    <source>
        <dbReference type="EMBL" id="KAK7093927.1"/>
    </source>
</evidence>
<feature type="signal peptide" evidence="1">
    <location>
        <begin position="1"/>
        <end position="18"/>
    </location>
</feature>
<organism evidence="3 4">
    <name type="scientific">Littorina saxatilis</name>
    <dbReference type="NCBI Taxonomy" id="31220"/>
    <lineage>
        <taxon>Eukaryota</taxon>
        <taxon>Metazoa</taxon>
        <taxon>Spiralia</taxon>
        <taxon>Lophotrochozoa</taxon>
        <taxon>Mollusca</taxon>
        <taxon>Gastropoda</taxon>
        <taxon>Caenogastropoda</taxon>
        <taxon>Littorinimorpha</taxon>
        <taxon>Littorinoidea</taxon>
        <taxon>Littorinidae</taxon>
        <taxon>Littorina</taxon>
    </lineage>
</organism>
<dbReference type="EMBL" id="JBAMIC010000019">
    <property type="protein sequence ID" value="KAK7093927.1"/>
    <property type="molecule type" value="Genomic_DNA"/>
</dbReference>
<proteinExistence type="predicted"/>
<dbReference type="AlphaFoldDB" id="A0AAN9AVP6"/>
<accession>A0AAN9AVP6</accession>
<keyword evidence="1" id="KW-0732">Signal</keyword>
<protein>
    <recommendedName>
        <fullName evidence="2">Polysaccharide lyase 14 domain-containing protein</fullName>
    </recommendedName>
</protein>
<evidence type="ECO:0000256" key="1">
    <source>
        <dbReference type="SAM" id="SignalP"/>
    </source>
</evidence>
<sequence>MMLSFVVIFLLIAVRADSLSLPNDTLHLPNKRAGSELWRHTTFHSGSQMLSDFKPQALWGENSLSVASDPAGGSGDVLRVHYDKGSYSKTHDKARGAAFYSHVTSSHTTMMLSYDVFFSSNFDFVKGGKLPGLWGGTTTGTCTGGHRADTCFTTRFMWRADGQGEVYAYIPKTQRSDFCDDSHVQCNDHYGNSLGRGTWHFKKNHWQNIAQYVHLNTPGKTDGYLRVFLDGHKVYEIKNIAVRAKDSVKIDGIIFSTFFGGSDSEWAATQSCYTYFRNFVLSMDPSHPTIIG</sequence>
<dbReference type="Proteomes" id="UP001374579">
    <property type="component" value="Unassembled WGS sequence"/>
</dbReference>
<evidence type="ECO:0000313" key="4">
    <source>
        <dbReference type="Proteomes" id="UP001374579"/>
    </source>
</evidence>
<feature type="chain" id="PRO_5042983466" description="Polysaccharide lyase 14 domain-containing protein" evidence="1">
    <location>
        <begin position="19"/>
        <end position="292"/>
    </location>
</feature>
<dbReference type="InterPro" id="IPR048958">
    <property type="entry name" value="Polysacc_lyase_14"/>
</dbReference>
<gene>
    <name evidence="3" type="ORF">V1264_007609</name>
</gene>